<comment type="caution">
    <text evidence="2">The sequence shown here is derived from an EMBL/GenBank/DDBJ whole genome shotgun (WGS) entry which is preliminary data.</text>
</comment>
<evidence type="ECO:0000313" key="3">
    <source>
        <dbReference type="Proteomes" id="UP001172457"/>
    </source>
</evidence>
<feature type="region of interest" description="Disordered" evidence="1">
    <location>
        <begin position="28"/>
        <end position="51"/>
    </location>
</feature>
<dbReference type="AlphaFoldDB" id="A0AA38T5I6"/>
<reference evidence="2" key="1">
    <citation type="submission" date="2023-03" db="EMBL/GenBank/DDBJ databases">
        <title>Chromosome-scale reference genome and RAD-based genetic map of yellow starthistle (Centaurea solstitialis) reveal putative structural variation and QTLs associated with invader traits.</title>
        <authorList>
            <person name="Reatini B."/>
            <person name="Cang F.A."/>
            <person name="Jiang Q."/>
            <person name="Mckibben M.T.W."/>
            <person name="Barker M.S."/>
            <person name="Rieseberg L.H."/>
            <person name="Dlugosch K.M."/>
        </authorList>
    </citation>
    <scope>NUCLEOTIDE SEQUENCE</scope>
    <source>
        <strain evidence="2">CAN-66</strain>
        <tissue evidence="2">Leaf</tissue>
    </source>
</reference>
<dbReference type="EMBL" id="JARYMX010000006">
    <property type="protein sequence ID" value="KAJ9544688.1"/>
    <property type="molecule type" value="Genomic_DNA"/>
</dbReference>
<sequence>MCNQVTSMGYGDTRMFFDPNGKPVSHLWEPYDYPAQKGNRKKKGLQPNVQRSESDFSLCNKHFANGKPWASRREVRQRTASTSTTNYCAPDASHTFMYFMNDPTLNAKKKTELRDTVNRIADRQIVILWRIDWALLNTLGVDNRVRTILEKHAFGENGLQYYICKAWDRVFDIDEPLYRELILEFVASFVFDATKATGDCHEPCMTFRLGGIWRSLYLRIYTQAEIDDPVLRSTWWRRKRGPTTSTRVILGQFWEMVSGYQEGSKMLRGQYITLLAQHFGIFTTEAVASLTNLGSMGFIDTDQLRGMGVVKPIHTSYGVWYKWEGNPRSFRITLNKSRNESTVFVFDPLERVFLGNNLEILCFVMYRLVFESVLLTVSSSKLASSKTVVFGSRNLVLKIVFQCVLEFQMLIKLFSSEPFQVVILCDLCRGYHIGWSTSEQGY</sequence>
<keyword evidence="3" id="KW-1185">Reference proteome</keyword>
<evidence type="ECO:0000256" key="1">
    <source>
        <dbReference type="SAM" id="MobiDB-lite"/>
    </source>
</evidence>
<evidence type="ECO:0000313" key="2">
    <source>
        <dbReference type="EMBL" id="KAJ9544688.1"/>
    </source>
</evidence>
<organism evidence="2 3">
    <name type="scientific">Centaurea solstitialis</name>
    <name type="common">yellow star-thistle</name>
    <dbReference type="NCBI Taxonomy" id="347529"/>
    <lineage>
        <taxon>Eukaryota</taxon>
        <taxon>Viridiplantae</taxon>
        <taxon>Streptophyta</taxon>
        <taxon>Embryophyta</taxon>
        <taxon>Tracheophyta</taxon>
        <taxon>Spermatophyta</taxon>
        <taxon>Magnoliopsida</taxon>
        <taxon>eudicotyledons</taxon>
        <taxon>Gunneridae</taxon>
        <taxon>Pentapetalae</taxon>
        <taxon>asterids</taxon>
        <taxon>campanulids</taxon>
        <taxon>Asterales</taxon>
        <taxon>Asteraceae</taxon>
        <taxon>Carduoideae</taxon>
        <taxon>Cardueae</taxon>
        <taxon>Centaureinae</taxon>
        <taxon>Centaurea</taxon>
    </lineage>
</organism>
<name>A0AA38T5I6_9ASTR</name>
<proteinExistence type="predicted"/>
<protein>
    <submittedName>
        <fullName evidence="2">Uncharacterized protein</fullName>
    </submittedName>
</protein>
<dbReference type="Proteomes" id="UP001172457">
    <property type="component" value="Chromosome 6"/>
</dbReference>
<accession>A0AA38T5I6</accession>
<gene>
    <name evidence="2" type="ORF">OSB04_024395</name>
</gene>